<dbReference type="InterPro" id="IPR000683">
    <property type="entry name" value="Gfo/Idh/MocA-like_OxRdtase_N"/>
</dbReference>
<dbReference type="AlphaFoldDB" id="A0AAN7UNJ8"/>
<dbReference type="InterPro" id="IPR055080">
    <property type="entry name" value="Gal80p-like_C"/>
</dbReference>
<dbReference type="Proteomes" id="UP001305414">
    <property type="component" value="Unassembled WGS sequence"/>
</dbReference>
<keyword evidence="4" id="KW-1185">Reference proteome</keyword>
<dbReference type="Pfam" id="PF22685">
    <property type="entry name" value="Gal80p_C-like"/>
    <property type="match status" value="1"/>
</dbReference>
<dbReference type="PANTHER" id="PTHR43708:SF1">
    <property type="entry name" value="GALACTOSE_LACTOSE METABOLISM REGULATORY PROTEIN GAL80"/>
    <property type="match status" value="1"/>
</dbReference>
<dbReference type="InterPro" id="IPR036291">
    <property type="entry name" value="NAD(P)-bd_dom_sf"/>
</dbReference>
<accession>A0AAN7UNJ8</accession>
<protein>
    <recommendedName>
        <fullName evidence="5">Gfo/Idh/MocA-like oxidoreductase N-terminal domain-containing protein</fullName>
    </recommendedName>
</protein>
<dbReference type="Gene3D" id="3.40.50.720">
    <property type="entry name" value="NAD(P)-binding Rossmann-like Domain"/>
    <property type="match status" value="1"/>
</dbReference>
<sequence>MAPIRVGIIGLRPMPVDGSKRAVIGYWAVTAHLPALKALPEDYEIVAVCNSSVESAEAAIKQYSLKESTKAYGNQDDLANDPLVDLVIVSVGVEKHFELAKPALEKKKNVFMEWPLAVGLTQSEELSKLASAAGVRTSVGVQARADPLVVKLKRIVESGEIGTVVHSAAWISSSLYPSNTWMEKGEYFLDHKSGGNIFFIFFGHLRVAMEELILISSSVLDSFTHVLGDFAELQATLKSAVSSVKIFNAEGVLVNPAYPKTSADQILVQGTLESGAVASLSAKQSKTDVDGVSFRWVISGSEGSVEVIVPQSNWQAGEPKRTLRLKIGNDAATNIDFLAGDEFESKVPAVAANIARQYSAFAKGDLGTLATFESALKTHRLLDRILKAAGWESF</sequence>
<dbReference type="Pfam" id="PF01408">
    <property type="entry name" value="GFO_IDH_MocA"/>
    <property type="match status" value="1"/>
</dbReference>
<feature type="domain" description="Gal80p-like C-terminal" evidence="2">
    <location>
        <begin position="147"/>
        <end position="306"/>
    </location>
</feature>
<evidence type="ECO:0000313" key="3">
    <source>
        <dbReference type="EMBL" id="KAK5633028.1"/>
    </source>
</evidence>
<dbReference type="SUPFAM" id="SSF55347">
    <property type="entry name" value="Glyceraldehyde-3-phosphate dehydrogenase-like, C-terminal domain"/>
    <property type="match status" value="1"/>
</dbReference>
<organism evidence="3 4">
    <name type="scientific">Xylaria bambusicola</name>
    <dbReference type="NCBI Taxonomy" id="326684"/>
    <lineage>
        <taxon>Eukaryota</taxon>
        <taxon>Fungi</taxon>
        <taxon>Dikarya</taxon>
        <taxon>Ascomycota</taxon>
        <taxon>Pezizomycotina</taxon>
        <taxon>Sordariomycetes</taxon>
        <taxon>Xylariomycetidae</taxon>
        <taxon>Xylariales</taxon>
        <taxon>Xylariaceae</taxon>
        <taxon>Xylaria</taxon>
    </lineage>
</organism>
<dbReference type="InterPro" id="IPR051317">
    <property type="entry name" value="Gfo/Idh/MocA_oxidoreduct"/>
</dbReference>
<feature type="domain" description="Gfo/Idh/MocA-like oxidoreductase N-terminal" evidence="1">
    <location>
        <begin position="22"/>
        <end position="140"/>
    </location>
</feature>
<dbReference type="Gene3D" id="3.30.360.10">
    <property type="entry name" value="Dihydrodipicolinate Reductase, domain 2"/>
    <property type="match status" value="1"/>
</dbReference>
<reference evidence="3 4" key="1">
    <citation type="submission" date="2023-10" db="EMBL/GenBank/DDBJ databases">
        <title>Draft genome sequence of Xylaria bambusicola isolate GMP-LS, the root and basal stem rot pathogen of sugarcane in Indonesia.</title>
        <authorList>
            <person name="Selvaraj P."/>
            <person name="Muralishankar V."/>
            <person name="Muruganantham S."/>
            <person name="Sp S."/>
            <person name="Haryani S."/>
            <person name="Lau K.J.X."/>
            <person name="Naqvi N.I."/>
        </authorList>
    </citation>
    <scope>NUCLEOTIDE SEQUENCE [LARGE SCALE GENOMIC DNA]</scope>
    <source>
        <strain evidence="3">GMP-LS</strain>
    </source>
</reference>
<name>A0AAN7UNJ8_9PEZI</name>
<proteinExistence type="predicted"/>
<evidence type="ECO:0000313" key="4">
    <source>
        <dbReference type="Proteomes" id="UP001305414"/>
    </source>
</evidence>
<comment type="caution">
    <text evidence="3">The sequence shown here is derived from an EMBL/GenBank/DDBJ whole genome shotgun (WGS) entry which is preliminary data.</text>
</comment>
<evidence type="ECO:0008006" key="5">
    <source>
        <dbReference type="Google" id="ProtNLM"/>
    </source>
</evidence>
<evidence type="ECO:0000259" key="2">
    <source>
        <dbReference type="Pfam" id="PF22685"/>
    </source>
</evidence>
<dbReference type="EMBL" id="JAWHQM010000029">
    <property type="protein sequence ID" value="KAK5633028.1"/>
    <property type="molecule type" value="Genomic_DNA"/>
</dbReference>
<dbReference type="SUPFAM" id="SSF51735">
    <property type="entry name" value="NAD(P)-binding Rossmann-fold domains"/>
    <property type="match status" value="1"/>
</dbReference>
<evidence type="ECO:0000259" key="1">
    <source>
        <dbReference type="Pfam" id="PF01408"/>
    </source>
</evidence>
<dbReference type="PANTHER" id="PTHR43708">
    <property type="entry name" value="CONSERVED EXPRESSED OXIDOREDUCTASE (EUROFUNG)"/>
    <property type="match status" value="1"/>
</dbReference>
<gene>
    <name evidence="3" type="ORF">RRF57_008743</name>
</gene>
<dbReference type="GO" id="GO:0000166">
    <property type="term" value="F:nucleotide binding"/>
    <property type="evidence" value="ECO:0007669"/>
    <property type="project" value="InterPro"/>
</dbReference>